<organism evidence="1 2">
    <name type="scientific">Coccomyxa viridis</name>
    <dbReference type="NCBI Taxonomy" id="1274662"/>
    <lineage>
        <taxon>Eukaryota</taxon>
        <taxon>Viridiplantae</taxon>
        <taxon>Chlorophyta</taxon>
        <taxon>core chlorophytes</taxon>
        <taxon>Trebouxiophyceae</taxon>
        <taxon>Trebouxiophyceae incertae sedis</taxon>
        <taxon>Coccomyxaceae</taxon>
        <taxon>Coccomyxa</taxon>
    </lineage>
</organism>
<dbReference type="EMBL" id="CAXHTA020000016">
    <property type="protein sequence ID" value="CAL5226861.1"/>
    <property type="molecule type" value="Genomic_DNA"/>
</dbReference>
<sequence length="72" mass="8053">MQQKRAKRGNSAQKPKAAAALAAAVTWYGVLINPRQVIGSQRSSDSHWQIWSMQVGWDILPSRMTSRSRPTC</sequence>
<dbReference type="Proteomes" id="UP001497392">
    <property type="component" value="Unassembled WGS sequence"/>
</dbReference>
<keyword evidence="2" id="KW-1185">Reference proteome</keyword>
<comment type="caution">
    <text evidence="1">The sequence shown here is derived from an EMBL/GenBank/DDBJ whole genome shotgun (WGS) entry which is preliminary data.</text>
</comment>
<protein>
    <submittedName>
        <fullName evidence="1">G9731 protein</fullName>
    </submittedName>
</protein>
<reference evidence="1 2" key="1">
    <citation type="submission" date="2024-06" db="EMBL/GenBank/DDBJ databases">
        <authorList>
            <person name="Kraege A."/>
            <person name="Thomma B."/>
        </authorList>
    </citation>
    <scope>NUCLEOTIDE SEQUENCE [LARGE SCALE GENOMIC DNA]</scope>
</reference>
<evidence type="ECO:0000313" key="1">
    <source>
        <dbReference type="EMBL" id="CAL5226861.1"/>
    </source>
</evidence>
<name>A0ABP1G3U1_9CHLO</name>
<gene>
    <name evidence="1" type="primary">g9731</name>
    <name evidence="1" type="ORF">VP750_LOCUS8767</name>
</gene>
<proteinExistence type="predicted"/>
<accession>A0ABP1G3U1</accession>
<evidence type="ECO:0000313" key="2">
    <source>
        <dbReference type="Proteomes" id="UP001497392"/>
    </source>
</evidence>